<evidence type="ECO:0000256" key="1">
    <source>
        <dbReference type="SAM" id="Coils"/>
    </source>
</evidence>
<dbReference type="OrthoDB" id="785851at2759"/>
<dbReference type="PANTHER" id="PTHR31029:SF4">
    <property type="entry name" value="CYCLIN-DEPENDENT KINASE-LIKE PROTEIN"/>
    <property type="match status" value="1"/>
</dbReference>
<organism evidence="4 5">
    <name type="scientific">Spirodela intermedia</name>
    <name type="common">Intermediate duckweed</name>
    <dbReference type="NCBI Taxonomy" id="51605"/>
    <lineage>
        <taxon>Eukaryota</taxon>
        <taxon>Viridiplantae</taxon>
        <taxon>Streptophyta</taxon>
        <taxon>Embryophyta</taxon>
        <taxon>Tracheophyta</taxon>
        <taxon>Spermatophyta</taxon>
        <taxon>Magnoliopsida</taxon>
        <taxon>Liliopsida</taxon>
        <taxon>Araceae</taxon>
        <taxon>Lemnoideae</taxon>
        <taxon>Spirodela</taxon>
    </lineage>
</organism>
<keyword evidence="1" id="KW-0175">Coiled coil</keyword>
<feature type="domain" description="GIL1/IRKI C-terminal" evidence="3">
    <location>
        <begin position="403"/>
        <end position="454"/>
    </location>
</feature>
<evidence type="ECO:0000256" key="2">
    <source>
        <dbReference type="SAM" id="MobiDB-lite"/>
    </source>
</evidence>
<reference evidence="4" key="1">
    <citation type="submission" date="2020-02" db="EMBL/GenBank/DDBJ databases">
        <authorList>
            <person name="Scholz U."/>
            <person name="Mascher M."/>
            <person name="Fiebig A."/>
        </authorList>
    </citation>
    <scope>NUCLEOTIDE SEQUENCE</scope>
</reference>
<dbReference type="Proteomes" id="UP000663760">
    <property type="component" value="Chromosome 2"/>
</dbReference>
<dbReference type="EMBL" id="LR746265">
    <property type="protein sequence ID" value="CAA7391723.1"/>
    <property type="molecule type" value="Genomic_DNA"/>
</dbReference>
<keyword evidence="5" id="KW-1185">Reference proteome</keyword>
<feature type="coiled-coil region" evidence="1">
    <location>
        <begin position="158"/>
        <end position="192"/>
    </location>
</feature>
<name>A0A7I8K574_SPIIN</name>
<dbReference type="Pfam" id="PF24994">
    <property type="entry name" value="GIL1_IRKI_C"/>
    <property type="match status" value="1"/>
</dbReference>
<proteinExistence type="predicted"/>
<accession>A0A7I8K574</accession>
<dbReference type="AlphaFoldDB" id="A0A7I8K574"/>
<feature type="compositionally biased region" description="Polar residues" evidence="2">
    <location>
        <begin position="39"/>
        <end position="49"/>
    </location>
</feature>
<evidence type="ECO:0000259" key="3">
    <source>
        <dbReference type="Pfam" id="PF24994"/>
    </source>
</evidence>
<gene>
    <name evidence="4" type="ORF">SI8410_02002974</name>
</gene>
<dbReference type="InterPro" id="IPR056813">
    <property type="entry name" value="GIL1_IRKI_C"/>
</dbReference>
<evidence type="ECO:0000313" key="5">
    <source>
        <dbReference type="Proteomes" id="UP000663760"/>
    </source>
</evidence>
<feature type="region of interest" description="Disordered" evidence="2">
    <location>
        <begin position="466"/>
        <end position="486"/>
    </location>
</feature>
<feature type="compositionally biased region" description="Basic and acidic residues" evidence="2">
    <location>
        <begin position="1"/>
        <end position="11"/>
    </location>
</feature>
<feature type="region of interest" description="Disordered" evidence="2">
    <location>
        <begin position="1"/>
        <end position="100"/>
    </location>
</feature>
<evidence type="ECO:0000313" key="4">
    <source>
        <dbReference type="EMBL" id="CAA7391723.1"/>
    </source>
</evidence>
<feature type="compositionally biased region" description="Basic residues" evidence="2">
    <location>
        <begin position="26"/>
        <end position="38"/>
    </location>
</feature>
<protein>
    <recommendedName>
        <fullName evidence="3">GIL1/IRKI C-terminal domain-containing protein</fullName>
    </recommendedName>
</protein>
<dbReference type="PANTHER" id="PTHR31029">
    <property type="entry name" value="CYCLIN-DEPENDENT KINASE-LIKE PROTEIN"/>
    <property type="match status" value="1"/>
</dbReference>
<sequence length="486" mass="52338">MARQRQLRDEVGGWESHTPAAARDGRYRRRPTPLHHRATPSSSTGSSRATPGKKAISSRDDGGHVVSFTKCRPSAREKISVVPLDNTSGHSRSRSSSAFFSSPRNNGILGSFISSLTWRSPRLSTCTSAAAAPPTKGEDWRLIATELSHKLILATRKRDEAVSEVSRLKHSMSELEKKLTKLEKYCHDLKSALDLSKHTNSFVLPASPLEKMEFPLEPFLRCICESRAAVRHLSCSLLTHIQQAGTALKAHDVWLPATVKSNLNGGGGGGGGGGGLLLYMEALLSRVFFEDFESAGFQRGGPNGVLDPRKMADANLASYAALKGLSWDDVLSRGTRYFSESFSQFCDRKMSEVAGTVFGGGSGSGVWGRRGWPEPLLQAFFGAAKGVWLVHLLAWCGHPPAAIFRVGAGAPFDAAYMEDAVADRARRPAASSAVRMMVAPGFFVGDSVVKCRVLCGRHRSVNNNIGGNGHASSTVKDVEDVTTASN</sequence>
<feature type="compositionally biased region" description="Polar residues" evidence="2">
    <location>
        <begin position="466"/>
        <end position="475"/>
    </location>
</feature>
<dbReference type="InterPro" id="IPR042316">
    <property type="entry name" value="IRKI-like"/>
</dbReference>